<evidence type="ECO:0000313" key="1">
    <source>
        <dbReference type="EMBL" id="KKN15602.1"/>
    </source>
</evidence>
<reference evidence="1" key="1">
    <citation type="journal article" date="2015" name="Nature">
        <title>Complex archaea that bridge the gap between prokaryotes and eukaryotes.</title>
        <authorList>
            <person name="Spang A."/>
            <person name="Saw J.H."/>
            <person name="Jorgensen S.L."/>
            <person name="Zaremba-Niedzwiedzka K."/>
            <person name="Martijn J."/>
            <person name="Lind A.E."/>
            <person name="van Eijk R."/>
            <person name="Schleper C."/>
            <person name="Guy L."/>
            <person name="Ettema T.J."/>
        </authorList>
    </citation>
    <scope>NUCLEOTIDE SEQUENCE</scope>
</reference>
<accession>A0A0F9NU17</accession>
<name>A0A0F9NU17_9ZZZZ</name>
<gene>
    <name evidence="1" type="ORF">LCGC14_0984520</name>
</gene>
<dbReference type="EMBL" id="LAZR01003697">
    <property type="protein sequence ID" value="KKN15602.1"/>
    <property type="molecule type" value="Genomic_DNA"/>
</dbReference>
<dbReference type="AlphaFoldDB" id="A0A0F9NU17"/>
<protein>
    <submittedName>
        <fullName evidence="1">Uncharacterized protein</fullName>
    </submittedName>
</protein>
<organism evidence="1">
    <name type="scientific">marine sediment metagenome</name>
    <dbReference type="NCBI Taxonomy" id="412755"/>
    <lineage>
        <taxon>unclassified sequences</taxon>
        <taxon>metagenomes</taxon>
        <taxon>ecological metagenomes</taxon>
    </lineage>
</organism>
<sequence>MTVRIDYEAALIEHDDRAAFEGERGDCINLDDMKAIVGVALPDGDLLAERYPHPGDGTELSPDELSASETAWHQVLILKKQGYLVKVERGES</sequence>
<comment type="caution">
    <text evidence="1">The sequence shown here is derived from an EMBL/GenBank/DDBJ whole genome shotgun (WGS) entry which is preliminary data.</text>
</comment>
<proteinExistence type="predicted"/>